<accession>A0A8H6YT51</accession>
<gene>
    <name evidence="1" type="ORF">MSAN_01073600</name>
</gene>
<protein>
    <submittedName>
        <fullName evidence="1">Uncharacterized protein</fullName>
    </submittedName>
</protein>
<dbReference type="OrthoDB" id="3145912at2759"/>
<dbReference type="AlphaFoldDB" id="A0A8H6YT51"/>
<dbReference type="Proteomes" id="UP000623467">
    <property type="component" value="Unassembled WGS sequence"/>
</dbReference>
<name>A0A8H6YT51_9AGAR</name>
<dbReference type="EMBL" id="JACAZH010000007">
    <property type="protein sequence ID" value="KAF7364144.1"/>
    <property type="molecule type" value="Genomic_DNA"/>
</dbReference>
<organism evidence="1 2">
    <name type="scientific">Mycena sanguinolenta</name>
    <dbReference type="NCBI Taxonomy" id="230812"/>
    <lineage>
        <taxon>Eukaryota</taxon>
        <taxon>Fungi</taxon>
        <taxon>Dikarya</taxon>
        <taxon>Basidiomycota</taxon>
        <taxon>Agaricomycotina</taxon>
        <taxon>Agaricomycetes</taxon>
        <taxon>Agaricomycetidae</taxon>
        <taxon>Agaricales</taxon>
        <taxon>Marasmiineae</taxon>
        <taxon>Mycenaceae</taxon>
        <taxon>Mycena</taxon>
    </lineage>
</organism>
<reference evidence="1" key="1">
    <citation type="submission" date="2020-05" db="EMBL/GenBank/DDBJ databases">
        <title>Mycena genomes resolve the evolution of fungal bioluminescence.</title>
        <authorList>
            <person name="Tsai I.J."/>
        </authorList>
    </citation>
    <scope>NUCLEOTIDE SEQUENCE</scope>
    <source>
        <strain evidence="1">160909Yilan</strain>
    </source>
</reference>
<evidence type="ECO:0000313" key="2">
    <source>
        <dbReference type="Proteomes" id="UP000623467"/>
    </source>
</evidence>
<keyword evidence="2" id="KW-1185">Reference proteome</keyword>
<comment type="caution">
    <text evidence="1">The sequence shown here is derived from an EMBL/GenBank/DDBJ whole genome shotgun (WGS) entry which is preliminary data.</text>
</comment>
<sequence>MDSGSPLLPPELERQIFETAVDLHPEIIPNLLLVAARVLEWIEPLRYRTFTLAGPPETCHRFHVLARAIASKPAQFIRDNVWHVFADWDFGQRTLDTFIPFCTGIKSLVIFNPYPGMLSQLETARPRHLAGPIESLFHDHVHHTSRGVDLTLPLFSALTHLDVFGTIYLESSSWTSWSSLALLPTLTHLAVIEISYRAAAAALAICPKLHVIISMHSDARTHSHLVSNSVEDIDDSDPRFLSMVLASNDYAADWEAGVQGGIDFWARADAFVGMRRRGEVEPKSRYWIEERDGV</sequence>
<proteinExistence type="predicted"/>
<evidence type="ECO:0000313" key="1">
    <source>
        <dbReference type="EMBL" id="KAF7364144.1"/>
    </source>
</evidence>